<dbReference type="Pfam" id="PF00908">
    <property type="entry name" value="dTDP_sugar_isom"/>
    <property type="match status" value="1"/>
</dbReference>
<dbReference type="AlphaFoldDB" id="A0A383DNQ9"/>
<evidence type="ECO:0000313" key="1">
    <source>
        <dbReference type="EMBL" id="SVE45949.1"/>
    </source>
</evidence>
<dbReference type="GO" id="GO:0019305">
    <property type="term" value="P:dTDP-rhamnose biosynthetic process"/>
    <property type="evidence" value="ECO:0007669"/>
    <property type="project" value="TreeGrafter"/>
</dbReference>
<feature type="non-terminal residue" evidence="1">
    <location>
        <position position="1"/>
    </location>
</feature>
<reference evidence="1" key="1">
    <citation type="submission" date="2018-05" db="EMBL/GenBank/DDBJ databases">
        <authorList>
            <person name="Lanie J.A."/>
            <person name="Ng W.-L."/>
            <person name="Kazmierczak K.M."/>
            <person name="Andrzejewski T.M."/>
            <person name="Davidsen T.M."/>
            <person name="Wayne K.J."/>
            <person name="Tettelin H."/>
            <person name="Glass J.I."/>
            <person name="Rusch D."/>
            <person name="Podicherti R."/>
            <person name="Tsui H.-C.T."/>
            <person name="Winkler M.E."/>
        </authorList>
    </citation>
    <scope>NUCLEOTIDE SEQUENCE</scope>
</reference>
<dbReference type="InterPro" id="IPR000888">
    <property type="entry name" value="RmlC-like"/>
</dbReference>
<dbReference type="InterPro" id="IPR014710">
    <property type="entry name" value="RmlC-like_jellyroll"/>
</dbReference>
<proteinExistence type="predicted"/>
<sequence length="112" mass="12097">TAPHAEAKLVRCVAGAVHDVALDLRPDSPTFKQSFSAELSATNGVALFIPEGIAHGFQTLMDDTTLFYQMSVSYVPESVSGVRWNDPAFNIKWPIADPIVCSRDSASPDFIA</sequence>
<accession>A0A383DNQ9</accession>
<dbReference type="GO" id="GO:0005829">
    <property type="term" value="C:cytosol"/>
    <property type="evidence" value="ECO:0007669"/>
    <property type="project" value="TreeGrafter"/>
</dbReference>
<evidence type="ECO:0008006" key="2">
    <source>
        <dbReference type="Google" id="ProtNLM"/>
    </source>
</evidence>
<name>A0A383DNQ9_9ZZZZ</name>
<dbReference type="InterPro" id="IPR011051">
    <property type="entry name" value="RmlC_Cupin_sf"/>
</dbReference>
<dbReference type="GO" id="GO:0000271">
    <property type="term" value="P:polysaccharide biosynthetic process"/>
    <property type="evidence" value="ECO:0007669"/>
    <property type="project" value="TreeGrafter"/>
</dbReference>
<dbReference type="EMBL" id="UINC01218779">
    <property type="protein sequence ID" value="SVE45949.1"/>
    <property type="molecule type" value="Genomic_DNA"/>
</dbReference>
<dbReference type="PANTHER" id="PTHR21047">
    <property type="entry name" value="DTDP-6-DEOXY-D-GLUCOSE-3,5 EPIMERASE"/>
    <property type="match status" value="1"/>
</dbReference>
<dbReference type="SUPFAM" id="SSF51182">
    <property type="entry name" value="RmlC-like cupins"/>
    <property type="match status" value="1"/>
</dbReference>
<dbReference type="GO" id="GO:0008830">
    <property type="term" value="F:dTDP-4-dehydrorhamnose 3,5-epimerase activity"/>
    <property type="evidence" value="ECO:0007669"/>
    <property type="project" value="InterPro"/>
</dbReference>
<protein>
    <recommendedName>
        <fullName evidence="2">dTDP-4-dehydrorhamnose 3,5-epimerase</fullName>
    </recommendedName>
</protein>
<dbReference type="PANTHER" id="PTHR21047:SF2">
    <property type="entry name" value="THYMIDINE DIPHOSPHO-4-KETO-RHAMNOSE 3,5-EPIMERASE"/>
    <property type="match status" value="1"/>
</dbReference>
<dbReference type="CDD" id="cd00438">
    <property type="entry name" value="cupin_RmlC"/>
    <property type="match status" value="1"/>
</dbReference>
<organism evidence="1">
    <name type="scientific">marine metagenome</name>
    <dbReference type="NCBI Taxonomy" id="408172"/>
    <lineage>
        <taxon>unclassified sequences</taxon>
        <taxon>metagenomes</taxon>
        <taxon>ecological metagenomes</taxon>
    </lineage>
</organism>
<gene>
    <name evidence="1" type="ORF">METZ01_LOCUS498803</name>
</gene>
<dbReference type="Gene3D" id="2.60.120.10">
    <property type="entry name" value="Jelly Rolls"/>
    <property type="match status" value="1"/>
</dbReference>